<proteinExistence type="predicted"/>
<evidence type="ECO:0000313" key="1">
    <source>
        <dbReference type="EMBL" id="JAH73565.1"/>
    </source>
</evidence>
<organism evidence="1">
    <name type="scientific">Anguilla anguilla</name>
    <name type="common">European freshwater eel</name>
    <name type="synonym">Muraena anguilla</name>
    <dbReference type="NCBI Taxonomy" id="7936"/>
    <lineage>
        <taxon>Eukaryota</taxon>
        <taxon>Metazoa</taxon>
        <taxon>Chordata</taxon>
        <taxon>Craniata</taxon>
        <taxon>Vertebrata</taxon>
        <taxon>Euteleostomi</taxon>
        <taxon>Actinopterygii</taxon>
        <taxon>Neopterygii</taxon>
        <taxon>Teleostei</taxon>
        <taxon>Anguilliformes</taxon>
        <taxon>Anguillidae</taxon>
        <taxon>Anguilla</taxon>
    </lineage>
</organism>
<reference evidence="1" key="1">
    <citation type="submission" date="2014-11" db="EMBL/GenBank/DDBJ databases">
        <authorList>
            <person name="Amaro Gonzalez C."/>
        </authorList>
    </citation>
    <scope>NUCLEOTIDE SEQUENCE</scope>
</reference>
<protein>
    <submittedName>
        <fullName evidence="1">Uncharacterized protein</fullName>
    </submittedName>
</protein>
<dbReference type="AlphaFoldDB" id="A0A0E9V7X8"/>
<reference evidence="1" key="2">
    <citation type="journal article" date="2015" name="Fish Shellfish Immunol.">
        <title>Early steps in the European eel (Anguilla anguilla)-Vibrio vulnificus interaction in the gills: Role of the RtxA13 toxin.</title>
        <authorList>
            <person name="Callol A."/>
            <person name="Pajuelo D."/>
            <person name="Ebbesson L."/>
            <person name="Teles M."/>
            <person name="MacKenzie S."/>
            <person name="Amaro C."/>
        </authorList>
    </citation>
    <scope>NUCLEOTIDE SEQUENCE</scope>
</reference>
<name>A0A0E9V7X8_ANGAN</name>
<dbReference type="EMBL" id="GBXM01035012">
    <property type="protein sequence ID" value="JAH73565.1"/>
    <property type="molecule type" value="Transcribed_RNA"/>
</dbReference>
<sequence length="60" mass="6302">MHSLSVLAGVGLQTLTASGLQDNALQIANKEENLVHSCLPPYHTATQVGNVQTCRGVITT</sequence>
<accession>A0A0E9V7X8</accession>